<dbReference type="InterPro" id="IPR011009">
    <property type="entry name" value="Kinase-like_dom_sf"/>
</dbReference>
<dbReference type="AlphaFoldDB" id="A0A4R8GR91"/>
<protein>
    <recommendedName>
        <fullName evidence="3">Serine/threonine protein kinase</fullName>
    </recommendedName>
</protein>
<comment type="caution">
    <text evidence="1">The sequence shown here is derived from an EMBL/GenBank/DDBJ whole genome shotgun (WGS) entry which is preliminary data.</text>
</comment>
<evidence type="ECO:0000313" key="2">
    <source>
        <dbReference type="Proteomes" id="UP000295832"/>
    </source>
</evidence>
<evidence type="ECO:0008006" key="3">
    <source>
        <dbReference type="Google" id="ProtNLM"/>
    </source>
</evidence>
<dbReference type="STRING" id="926561.GCA_000379025_02391"/>
<dbReference type="RefSeq" id="WP_208324426.1">
    <property type="nucleotide sequence ID" value="NZ_SOEG01000029.1"/>
</dbReference>
<accession>A0A4R8GR91</accession>
<name>A0A4R8GR91_9FIRM</name>
<sequence length="209" mass="24964">MIGEIIRVKEREFVVKKFLGKGKSGYSYLIENGDENYVLKKMHDEPCPYYDFQDSKVKCEINDYKRLKNLIKIPQLIEYNLEEEYLIKEYIDGPIVAELIAKKQLSEAMVERIFKIFKIMKEAKMNIDYFPTNFVVSNKELIYVDYEFNDYDPQWDLINWGIYYWANIKGMKEYLKTGKISKSDQSVDSGLPDKEAFEEQVQKWINKYN</sequence>
<keyword evidence="2" id="KW-1185">Reference proteome</keyword>
<proteinExistence type="predicted"/>
<dbReference type="Gene3D" id="1.10.510.10">
    <property type="entry name" value="Transferase(Phosphotransferase) domain 1"/>
    <property type="match status" value="1"/>
</dbReference>
<dbReference type="Proteomes" id="UP000295832">
    <property type="component" value="Unassembled WGS sequence"/>
</dbReference>
<organism evidence="1 2">
    <name type="scientific">Orenia marismortui</name>
    <dbReference type="NCBI Taxonomy" id="46469"/>
    <lineage>
        <taxon>Bacteria</taxon>
        <taxon>Bacillati</taxon>
        <taxon>Bacillota</taxon>
        <taxon>Clostridia</taxon>
        <taxon>Halanaerobiales</taxon>
        <taxon>Halobacteroidaceae</taxon>
        <taxon>Orenia</taxon>
    </lineage>
</organism>
<dbReference type="SUPFAM" id="SSF56112">
    <property type="entry name" value="Protein kinase-like (PK-like)"/>
    <property type="match status" value="1"/>
</dbReference>
<gene>
    <name evidence="1" type="ORF">C7959_12931</name>
</gene>
<reference evidence="1 2" key="1">
    <citation type="submission" date="2019-03" db="EMBL/GenBank/DDBJ databases">
        <title>Subsurface microbial communities from deep shales in Ohio and West Virginia, USA.</title>
        <authorList>
            <person name="Wrighton K."/>
        </authorList>
    </citation>
    <scope>NUCLEOTIDE SEQUENCE [LARGE SCALE GENOMIC DNA]</scope>
    <source>
        <strain evidence="1 2">MSL 6dP</strain>
    </source>
</reference>
<evidence type="ECO:0000313" key="1">
    <source>
        <dbReference type="EMBL" id="TDX48370.1"/>
    </source>
</evidence>
<dbReference type="EMBL" id="SOEG01000029">
    <property type="protein sequence ID" value="TDX48370.1"/>
    <property type="molecule type" value="Genomic_DNA"/>
</dbReference>